<evidence type="ECO:0000313" key="11">
    <source>
        <dbReference type="EMBL" id="TGZ67876.1"/>
    </source>
</evidence>
<sequence length="813" mass="93438">MVKILSLKASSVIHRISVYIGPTTNPFPCHQLLATTSATTWFYSVSVSPTTMITIVHIYTNLQTVLLFWSIALRCSGDGIDVNVASLPKTDTAEKDDQKKNPYIWDRHTITPHDKLVYENSYWAFTNLPSVRIPVLRAPFPTFGMVMPLPYWWSGTERFYPVDVNGLEFKLVGVDNYILRSAISRCKQVITSRSGLSVYPNRWTHQEPFLTDWAREYQTNKRTSTRVAGTAGADLDIAERPTFWWSEKRVQWFYQIFNSQQRQHQPSTPLRRIRIYVRSSGKDWPSLQMDESYAVLVDGEQIFLVANETWGALRGLESLNQLMWRTSDMTQVYINQTYIFDKPRFPHRGLLVDTSRHFISKSILLVNLEAMAYNKLNVLHWHIVDDNSFPYQSQTFPSLSQKGAWNKRQVYTQHDIKEIVEFARLRGIRVIPEFDIPGHTRSLAYSKPELLAQCQGYEDNTVYFGPLNPFINETYQFIENFLIEMFNLFPDEYIHLGGDEVQPACWDADLEMIRTQAKLNLQGALTLDYFWKRVQNIVTELGNRQPANRRKIVVWQEVAAQVFELKNSVVSQVWKPDIPGEFALSENLLFSSCWYLDNLHFIRDWVPYYLCDPLRQLDLHSSSGPTTLLGGEACMWGEYQADDTILQKIWPVTSGIAERLWSPHWVNNITTVGPRIEEQRCRMISRGIPQAVLLGPGACEFPGAITAMLDATSFETTDSHDPQFLMNGHKLSGLGGVTYETLSIFLTAVFFFILSIILLFVALKCLTAGPAKARLLAFLPRRLSATRILIFSVLLTLFICLYLVYFGQPRKEV</sequence>
<dbReference type="PANTHER" id="PTHR22600:SF21">
    <property type="entry name" value="BETA-HEXOSAMINIDASE A"/>
    <property type="match status" value="1"/>
</dbReference>
<proteinExistence type="inferred from homology"/>
<evidence type="ECO:0000256" key="6">
    <source>
        <dbReference type="ARBA" id="ARBA00023295"/>
    </source>
</evidence>
<dbReference type="PRINTS" id="PR00738">
    <property type="entry name" value="GLHYDRLASE20"/>
</dbReference>
<dbReference type="STRING" id="147828.A0A4S2LWH2"/>
<gene>
    <name evidence="11" type="ORF">CRM22_004559</name>
</gene>
<feature type="transmembrane region" description="Helical" evidence="8">
    <location>
        <begin position="744"/>
        <end position="767"/>
    </location>
</feature>
<evidence type="ECO:0000259" key="10">
    <source>
        <dbReference type="Pfam" id="PF14845"/>
    </source>
</evidence>
<dbReference type="Gene3D" id="3.20.20.80">
    <property type="entry name" value="Glycosidases"/>
    <property type="match status" value="1"/>
</dbReference>
<comment type="catalytic activity">
    <reaction evidence="1">
        <text>Hydrolysis of terminal non-reducing N-acetyl-D-hexosamine residues in N-acetyl-beta-D-hexosaminides.</text>
        <dbReference type="EC" id="3.2.1.52"/>
    </reaction>
</comment>
<evidence type="ECO:0000256" key="7">
    <source>
        <dbReference type="PIRSR" id="PIRSR625705-1"/>
    </source>
</evidence>
<keyword evidence="8" id="KW-1133">Transmembrane helix</keyword>
<evidence type="ECO:0000256" key="5">
    <source>
        <dbReference type="ARBA" id="ARBA00023180"/>
    </source>
</evidence>
<organism evidence="11 12">
    <name type="scientific">Opisthorchis felineus</name>
    <dbReference type="NCBI Taxonomy" id="147828"/>
    <lineage>
        <taxon>Eukaryota</taxon>
        <taxon>Metazoa</taxon>
        <taxon>Spiralia</taxon>
        <taxon>Lophotrochozoa</taxon>
        <taxon>Platyhelminthes</taxon>
        <taxon>Trematoda</taxon>
        <taxon>Digenea</taxon>
        <taxon>Opisthorchiida</taxon>
        <taxon>Opisthorchiata</taxon>
        <taxon>Opisthorchiidae</taxon>
        <taxon>Opisthorchis</taxon>
    </lineage>
</organism>
<comment type="similarity">
    <text evidence="2">Belongs to the glycosyl hydrolase 20 family.</text>
</comment>
<evidence type="ECO:0000259" key="9">
    <source>
        <dbReference type="Pfam" id="PF00728"/>
    </source>
</evidence>
<dbReference type="PANTHER" id="PTHR22600">
    <property type="entry name" value="BETA-HEXOSAMINIDASE"/>
    <property type="match status" value="1"/>
</dbReference>
<dbReference type="InterPro" id="IPR029018">
    <property type="entry name" value="Hex-like_dom2"/>
</dbReference>
<keyword evidence="8" id="KW-0472">Membrane</keyword>
<protein>
    <recommendedName>
        <fullName evidence="3">beta-N-acetylhexosaminidase</fullName>
        <ecNumber evidence="3">3.2.1.52</ecNumber>
    </recommendedName>
</protein>
<dbReference type="GO" id="GO:0005764">
    <property type="term" value="C:lysosome"/>
    <property type="evidence" value="ECO:0007669"/>
    <property type="project" value="TreeGrafter"/>
</dbReference>
<dbReference type="GO" id="GO:0005975">
    <property type="term" value="P:carbohydrate metabolic process"/>
    <property type="evidence" value="ECO:0007669"/>
    <property type="project" value="InterPro"/>
</dbReference>
<evidence type="ECO:0000313" key="12">
    <source>
        <dbReference type="Proteomes" id="UP000308267"/>
    </source>
</evidence>
<feature type="domain" description="Beta-hexosaminidase eukaryotic type N-terminal" evidence="10">
    <location>
        <begin position="178"/>
        <end position="322"/>
    </location>
</feature>
<accession>A0A4S2LWH2</accession>
<evidence type="ECO:0000256" key="8">
    <source>
        <dbReference type="SAM" id="Phobius"/>
    </source>
</evidence>
<dbReference type="Gene3D" id="3.30.379.10">
    <property type="entry name" value="Chitobiase/beta-hexosaminidase domain 2-like"/>
    <property type="match status" value="1"/>
</dbReference>
<dbReference type="AlphaFoldDB" id="A0A4S2LWH2"/>
<dbReference type="InterPro" id="IPR025705">
    <property type="entry name" value="Beta_hexosaminidase_sua/sub"/>
</dbReference>
<name>A0A4S2LWH2_OPIFE</name>
<dbReference type="GO" id="GO:0006689">
    <property type="term" value="P:ganglioside catabolic process"/>
    <property type="evidence" value="ECO:0007669"/>
    <property type="project" value="TreeGrafter"/>
</dbReference>
<keyword evidence="6" id="KW-0326">Glycosidase</keyword>
<evidence type="ECO:0000256" key="1">
    <source>
        <dbReference type="ARBA" id="ARBA00001231"/>
    </source>
</evidence>
<comment type="caution">
    <text evidence="11">The sequence shown here is derived from an EMBL/GenBank/DDBJ whole genome shotgun (WGS) entry which is preliminary data.</text>
</comment>
<dbReference type="Proteomes" id="UP000308267">
    <property type="component" value="Unassembled WGS sequence"/>
</dbReference>
<dbReference type="InterPro" id="IPR015883">
    <property type="entry name" value="Glyco_hydro_20_cat"/>
</dbReference>
<dbReference type="GO" id="GO:0004563">
    <property type="term" value="F:beta-N-acetylhexosaminidase activity"/>
    <property type="evidence" value="ECO:0007669"/>
    <property type="project" value="UniProtKB-EC"/>
</dbReference>
<evidence type="ECO:0000256" key="4">
    <source>
        <dbReference type="ARBA" id="ARBA00022801"/>
    </source>
</evidence>
<dbReference type="EMBL" id="SJOL01006395">
    <property type="protein sequence ID" value="TGZ67876.1"/>
    <property type="molecule type" value="Genomic_DNA"/>
</dbReference>
<dbReference type="SUPFAM" id="SSF55545">
    <property type="entry name" value="beta-N-acetylhexosaminidase-like domain"/>
    <property type="match status" value="1"/>
</dbReference>
<dbReference type="Pfam" id="PF00728">
    <property type="entry name" value="Glyco_hydro_20"/>
    <property type="match status" value="1"/>
</dbReference>
<dbReference type="Pfam" id="PF14845">
    <property type="entry name" value="Glycohydro_20b2"/>
    <property type="match status" value="1"/>
</dbReference>
<evidence type="ECO:0000256" key="3">
    <source>
        <dbReference type="ARBA" id="ARBA00012663"/>
    </source>
</evidence>
<feature type="active site" description="Proton donor" evidence="7">
    <location>
        <position position="500"/>
    </location>
</feature>
<keyword evidence="5" id="KW-0325">Glycoprotein</keyword>
<dbReference type="GO" id="GO:0016020">
    <property type="term" value="C:membrane"/>
    <property type="evidence" value="ECO:0007669"/>
    <property type="project" value="TreeGrafter"/>
</dbReference>
<feature type="domain" description="Glycoside hydrolase family 20 catalytic" evidence="9">
    <location>
        <begin position="345"/>
        <end position="663"/>
    </location>
</feature>
<feature type="transmembrane region" description="Helical" evidence="8">
    <location>
        <begin position="788"/>
        <end position="807"/>
    </location>
</feature>
<reference evidence="11 12" key="1">
    <citation type="journal article" date="2019" name="BMC Genomics">
        <title>New insights from Opisthorchis felineus genome: update on genomics of the epidemiologically important liver flukes.</title>
        <authorList>
            <person name="Ershov N.I."/>
            <person name="Mordvinov V.A."/>
            <person name="Prokhortchouk E.B."/>
            <person name="Pakharukova M.Y."/>
            <person name="Gunbin K.V."/>
            <person name="Ustyantsev K."/>
            <person name="Genaev M.A."/>
            <person name="Blinov A.G."/>
            <person name="Mazur A."/>
            <person name="Boulygina E."/>
            <person name="Tsygankova S."/>
            <person name="Khrameeva E."/>
            <person name="Chekanov N."/>
            <person name="Fan G."/>
            <person name="Xiao A."/>
            <person name="Zhang H."/>
            <person name="Xu X."/>
            <person name="Yang H."/>
            <person name="Solovyev V."/>
            <person name="Lee S.M."/>
            <person name="Liu X."/>
            <person name="Afonnikov D.A."/>
            <person name="Skryabin K.G."/>
        </authorList>
    </citation>
    <scope>NUCLEOTIDE SEQUENCE [LARGE SCALE GENOMIC DNA]</scope>
    <source>
        <strain evidence="11">AK-0245</strain>
        <tissue evidence="11">Whole organism</tissue>
    </source>
</reference>
<keyword evidence="12" id="KW-1185">Reference proteome</keyword>
<dbReference type="InterPro" id="IPR029019">
    <property type="entry name" value="HEX_eukaryotic_N"/>
</dbReference>
<dbReference type="EC" id="3.2.1.52" evidence="3"/>
<evidence type="ECO:0000256" key="2">
    <source>
        <dbReference type="ARBA" id="ARBA00006285"/>
    </source>
</evidence>
<dbReference type="GO" id="GO:0030203">
    <property type="term" value="P:glycosaminoglycan metabolic process"/>
    <property type="evidence" value="ECO:0007669"/>
    <property type="project" value="TreeGrafter"/>
</dbReference>
<dbReference type="OrthoDB" id="428480at2759"/>
<keyword evidence="4" id="KW-0378">Hydrolase</keyword>
<dbReference type="SUPFAM" id="SSF51445">
    <property type="entry name" value="(Trans)glycosidases"/>
    <property type="match status" value="1"/>
</dbReference>
<dbReference type="InterPro" id="IPR017853">
    <property type="entry name" value="GH"/>
</dbReference>
<keyword evidence="8" id="KW-0812">Transmembrane</keyword>